<evidence type="ECO:0000256" key="7">
    <source>
        <dbReference type="RuleBase" id="RU000477"/>
    </source>
</evidence>
<dbReference type="GeneID" id="300579058"/>
<gene>
    <name evidence="9" type="ORF">CCMA1212_007440</name>
</gene>
<dbReference type="InterPro" id="IPR000425">
    <property type="entry name" value="MIP"/>
</dbReference>
<dbReference type="EMBL" id="PPTA01000010">
    <property type="protein sequence ID" value="TFB00787.1"/>
    <property type="molecule type" value="Genomic_DNA"/>
</dbReference>
<comment type="similarity">
    <text evidence="2 7">Belongs to the MIP/aquaporin (TC 1.A.8) family.</text>
</comment>
<comment type="subcellular location">
    <subcellularLocation>
        <location evidence="1">Membrane</location>
        <topology evidence="1">Multi-pass membrane protein</topology>
    </subcellularLocation>
</comment>
<keyword evidence="6 8" id="KW-0472">Membrane</keyword>
<dbReference type="InterPro" id="IPR023271">
    <property type="entry name" value="Aquaporin-like"/>
</dbReference>
<dbReference type="SUPFAM" id="SSF81338">
    <property type="entry name" value="Aquaporin-like"/>
    <property type="match status" value="1"/>
</dbReference>
<evidence type="ECO:0000313" key="9">
    <source>
        <dbReference type="EMBL" id="TFB00787.1"/>
    </source>
</evidence>
<evidence type="ECO:0000256" key="8">
    <source>
        <dbReference type="SAM" id="Phobius"/>
    </source>
</evidence>
<accession>A0ABY2GXV1</accession>
<evidence type="ECO:0000313" key="10">
    <source>
        <dbReference type="Proteomes" id="UP001642720"/>
    </source>
</evidence>
<name>A0ABY2GXV1_9HYPO</name>
<evidence type="ECO:0000256" key="5">
    <source>
        <dbReference type="ARBA" id="ARBA00022989"/>
    </source>
</evidence>
<organism evidence="9 10">
    <name type="scientific">Trichoderma ghanense</name>
    <dbReference type="NCBI Taxonomy" id="65468"/>
    <lineage>
        <taxon>Eukaryota</taxon>
        <taxon>Fungi</taxon>
        <taxon>Dikarya</taxon>
        <taxon>Ascomycota</taxon>
        <taxon>Pezizomycotina</taxon>
        <taxon>Sordariomycetes</taxon>
        <taxon>Hypocreomycetidae</taxon>
        <taxon>Hypocreales</taxon>
        <taxon>Hypocreaceae</taxon>
        <taxon>Trichoderma</taxon>
    </lineage>
</organism>
<reference evidence="9 10" key="1">
    <citation type="submission" date="2018-01" db="EMBL/GenBank/DDBJ databases">
        <title>Genome characterization of the sugarcane-associated fungus Trichoderma ghanense CCMA-1212 and their application in lignocelulose bioconversion.</title>
        <authorList>
            <person name="Steindorff A.S."/>
            <person name="Mendes T.D."/>
            <person name="Vilela E.S.D."/>
            <person name="Rodrigues D.S."/>
            <person name="Formighieri E.F."/>
            <person name="Melo I.S."/>
            <person name="Favaro L.C.L."/>
        </authorList>
    </citation>
    <scope>NUCLEOTIDE SEQUENCE [LARGE SCALE GENOMIC DNA]</scope>
    <source>
        <strain evidence="9 10">CCMA-1212</strain>
    </source>
</reference>
<sequence>MSSPDLNRLHTHDCKPFSPLLRSCQSPAKQPPQTDSHAVELGTTDVVQKHATRNVVPPRRVSQRRLDFEHARPRWLRECIAEATGVFMYVLPGIGAIASFTFNATNPVGSTAFGSLFSIGFAFALGIAFAIITCAPTSGGHFSPAVTIALCVWQGFPLKKVPHYIFSQLLGGFIAALVLMGIYHQQIVEMKEALLAAGEPLVANGAPASILCSFPNPGQTMGYVFLTEFVCDCFVSLIIWACLDPANPFVSPAIAPLVIGLAYGAMAWGFGANTLSMNTARDLGPRVVAAIFFGSEAFTYKNYAPIGILASIPAMLVATAFYELVMKDSLNIIETGHAVHEDGEEALVRHITRTTTVDEKS</sequence>
<keyword evidence="3 7" id="KW-0813">Transport</keyword>
<dbReference type="Proteomes" id="UP001642720">
    <property type="component" value="Unassembled WGS sequence"/>
</dbReference>
<keyword evidence="5 8" id="KW-1133">Transmembrane helix</keyword>
<protein>
    <submittedName>
        <fullName evidence="9">Aquaporin-3</fullName>
    </submittedName>
</protein>
<dbReference type="Pfam" id="PF00230">
    <property type="entry name" value="MIP"/>
    <property type="match status" value="1"/>
</dbReference>
<proteinExistence type="inferred from homology"/>
<dbReference type="PANTHER" id="PTHR43829">
    <property type="entry name" value="AQUAPORIN OR AQUAGLYCEROPORIN RELATED"/>
    <property type="match status" value="1"/>
</dbReference>
<feature type="transmembrane region" description="Helical" evidence="8">
    <location>
        <begin position="306"/>
        <end position="325"/>
    </location>
</feature>
<keyword evidence="10" id="KW-1185">Reference proteome</keyword>
<feature type="transmembrane region" description="Helical" evidence="8">
    <location>
        <begin position="112"/>
        <end position="132"/>
    </location>
</feature>
<comment type="caution">
    <text evidence="9">The sequence shown here is derived from an EMBL/GenBank/DDBJ whole genome shotgun (WGS) entry which is preliminary data.</text>
</comment>
<feature type="transmembrane region" description="Helical" evidence="8">
    <location>
        <begin position="223"/>
        <end position="243"/>
    </location>
</feature>
<dbReference type="InterPro" id="IPR050363">
    <property type="entry name" value="MIP/Aquaporin"/>
</dbReference>
<dbReference type="PRINTS" id="PR00783">
    <property type="entry name" value="MINTRINSICP"/>
</dbReference>
<evidence type="ECO:0000256" key="3">
    <source>
        <dbReference type="ARBA" id="ARBA00022448"/>
    </source>
</evidence>
<evidence type="ECO:0000256" key="6">
    <source>
        <dbReference type="ARBA" id="ARBA00023136"/>
    </source>
</evidence>
<evidence type="ECO:0000256" key="4">
    <source>
        <dbReference type="ARBA" id="ARBA00022692"/>
    </source>
</evidence>
<evidence type="ECO:0000256" key="1">
    <source>
        <dbReference type="ARBA" id="ARBA00004141"/>
    </source>
</evidence>
<dbReference type="RefSeq" id="XP_073556988.1">
    <property type="nucleotide sequence ID" value="XM_073704608.1"/>
</dbReference>
<feature type="transmembrane region" description="Helical" evidence="8">
    <location>
        <begin position="249"/>
        <end position="271"/>
    </location>
</feature>
<feature type="transmembrane region" description="Helical" evidence="8">
    <location>
        <begin position="162"/>
        <end position="183"/>
    </location>
</feature>
<keyword evidence="4 7" id="KW-0812">Transmembrane</keyword>
<dbReference type="PANTHER" id="PTHR43829:SF14">
    <property type="entry name" value="AQUAPORIN 3"/>
    <property type="match status" value="1"/>
</dbReference>
<evidence type="ECO:0000256" key="2">
    <source>
        <dbReference type="ARBA" id="ARBA00006175"/>
    </source>
</evidence>
<feature type="transmembrane region" description="Helical" evidence="8">
    <location>
        <begin position="79"/>
        <end position="100"/>
    </location>
</feature>
<dbReference type="Gene3D" id="1.20.1080.10">
    <property type="entry name" value="Glycerol uptake facilitator protein"/>
    <property type="match status" value="1"/>
</dbReference>